<dbReference type="GO" id="GO:0002218">
    <property type="term" value="P:activation of innate immune response"/>
    <property type="evidence" value="ECO:0007669"/>
    <property type="project" value="InterPro"/>
</dbReference>
<dbReference type="SMART" id="SM00343">
    <property type="entry name" value="ZnF_C2HC"/>
    <property type="match status" value="2"/>
</dbReference>
<accession>A0A4Y2UTJ6</accession>
<organism evidence="3 4">
    <name type="scientific">Araneus ventricosus</name>
    <name type="common">Orbweaver spider</name>
    <name type="synonym">Epeira ventricosa</name>
    <dbReference type="NCBI Taxonomy" id="182803"/>
    <lineage>
        <taxon>Eukaryota</taxon>
        <taxon>Metazoa</taxon>
        <taxon>Ecdysozoa</taxon>
        <taxon>Arthropoda</taxon>
        <taxon>Chelicerata</taxon>
        <taxon>Arachnida</taxon>
        <taxon>Araneae</taxon>
        <taxon>Araneomorphae</taxon>
        <taxon>Entelegynae</taxon>
        <taxon>Araneoidea</taxon>
        <taxon>Araneidae</taxon>
        <taxon>Araneus</taxon>
    </lineage>
</organism>
<reference evidence="3 4" key="1">
    <citation type="journal article" date="2019" name="Sci. Rep.">
        <title>Orb-weaving spider Araneus ventricosus genome elucidates the spidroin gene catalogue.</title>
        <authorList>
            <person name="Kono N."/>
            <person name="Nakamura H."/>
            <person name="Ohtoshi R."/>
            <person name="Moran D.A.P."/>
            <person name="Shinohara A."/>
            <person name="Yoshida Y."/>
            <person name="Fujiwara M."/>
            <person name="Mori M."/>
            <person name="Tomita M."/>
            <person name="Arakawa K."/>
        </authorList>
    </citation>
    <scope>NUCLEOTIDE SEQUENCE [LARGE SCALE GENOMIC DNA]</scope>
</reference>
<dbReference type="PANTHER" id="PTHR22639:SF3">
    <property type="entry name" value="ZINC FINGER CCHC DOMAIN-CONTAINING PROTEIN 3"/>
    <property type="match status" value="1"/>
</dbReference>
<feature type="compositionally biased region" description="Polar residues" evidence="1">
    <location>
        <begin position="200"/>
        <end position="210"/>
    </location>
</feature>
<dbReference type="OrthoDB" id="6435956at2759"/>
<dbReference type="SUPFAM" id="SSF57756">
    <property type="entry name" value="Retrovirus zinc finger-like domains"/>
    <property type="match status" value="1"/>
</dbReference>
<comment type="caution">
    <text evidence="3">The sequence shown here is derived from an EMBL/GenBank/DDBJ whole genome shotgun (WGS) entry which is preliminary data.</text>
</comment>
<keyword evidence="4" id="KW-1185">Reference proteome</keyword>
<dbReference type="InterPro" id="IPR001878">
    <property type="entry name" value="Znf_CCHC"/>
</dbReference>
<dbReference type="InterPro" id="IPR036875">
    <property type="entry name" value="Znf_CCHC_sf"/>
</dbReference>
<feature type="domain" description="CCHC-type" evidence="2">
    <location>
        <begin position="63"/>
        <end position="79"/>
    </location>
</feature>
<evidence type="ECO:0000313" key="4">
    <source>
        <dbReference type="Proteomes" id="UP000499080"/>
    </source>
</evidence>
<proteinExistence type="predicted"/>
<evidence type="ECO:0000256" key="1">
    <source>
        <dbReference type="SAM" id="MobiDB-lite"/>
    </source>
</evidence>
<feature type="region of interest" description="Disordered" evidence="1">
    <location>
        <begin position="176"/>
        <end position="210"/>
    </location>
</feature>
<gene>
    <name evidence="3" type="ORF">AVEN_86008_1</name>
</gene>
<dbReference type="AlphaFoldDB" id="A0A4Y2UTJ6"/>
<name>A0A4Y2UTJ6_ARAVE</name>
<feature type="compositionally biased region" description="Low complexity" evidence="1">
    <location>
        <begin position="177"/>
        <end position="192"/>
    </location>
</feature>
<dbReference type="GO" id="GO:0008270">
    <property type="term" value="F:zinc ion binding"/>
    <property type="evidence" value="ECO:0007669"/>
    <property type="project" value="InterPro"/>
</dbReference>
<dbReference type="GO" id="GO:0003690">
    <property type="term" value="F:double-stranded DNA binding"/>
    <property type="evidence" value="ECO:0007669"/>
    <property type="project" value="InterPro"/>
</dbReference>
<sequence length="250" mass="27388">MRKGGQLLDTKHLVLTFHGSKIPESIKAGYVKLAVRHYLPNPLRCFKCQRFGHSKTSCRKTLTCARCTEAGHDSSDCTASEKCVNCKGSHTSFSRSCSAWKLRRRDNITVENVSQFCKPPQFTDKEPSEVSNFVTKQSNITVTKNGTKSSYVCSVGLVPESMAVFPPEKAKVLQSLESGADAEMSSSSASEGDTLEYNMSEDNNPLTPSGPQNLTTFVYGGFVDIWIREMDSSAFSLFLLTVGGRKITGA</sequence>
<protein>
    <recommendedName>
        <fullName evidence="2">CCHC-type domain-containing protein</fullName>
    </recommendedName>
</protein>
<dbReference type="InterPro" id="IPR042509">
    <property type="entry name" value="ZCCHC3"/>
</dbReference>
<evidence type="ECO:0000313" key="3">
    <source>
        <dbReference type="EMBL" id="GBO16319.1"/>
    </source>
</evidence>
<evidence type="ECO:0000259" key="2">
    <source>
        <dbReference type="SMART" id="SM00343"/>
    </source>
</evidence>
<dbReference type="PANTHER" id="PTHR22639">
    <property type="entry name" value="GAG-RELATED PROTEIN"/>
    <property type="match status" value="1"/>
</dbReference>
<dbReference type="Gene3D" id="4.10.60.10">
    <property type="entry name" value="Zinc finger, CCHC-type"/>
    <property type="match status" value="1"/>
</dbReference>
<feature type="domain" description="CCHC-type" evidence="2">
    <location>
        <begin position="44"/>
        <end position="60"/>
    </location>
</feature>
<dbReference type="GO" id="GO:0003723">
    <property type="term" value="F:RNA binding"/>
    <property type="evidence" value="ECO:0007669"/>
    <property type="project" value="InterPro"/>
</dbReference>
<dbReference type="Proteomes" id="UP000499080">
    <property type="component" value="Unassembled WGS sequence"/>
</dbReference>
<dbReference type="EMBL" id="BGPR01040219">
    <property type="protein sequence ID" value="GBO16319.1"/>
    <property type="molecule type" value="Genomic_DNA"/>
</dbReference>